<feature type="domain" description="ABC transmembrane type-1" evidence="8">
    <location>
        <begin position="73"/>
        <end position="269"/>
    </location>
</feature>
<keyword evidence="3" id="KW-1003">Cell membrane</keyword>
<sequence length="290" mass="32710">MKKIKSDKIFNGIVILVLLAFAVFTFLPFWMVLINSFATEASISKYGFQLIPKAFTLDGYQYLLKTPQIYRSYMVTILITVIGTALSVFVSMTYAFFLASKKVKYGNTFSFITYLTMLLGTSLVGSYLLIANWLGLKDSIWSMILPLVMNPFFVFIVVSSYKEIPGEINEAAYIDGANDLQLFFRIIIPIVKPTTAIITLFSALRYWNDWWYALMFIDDYKLHPLQMMIRQMISNMNTAAYMGGGNLGVAVPANSLKMVIVCATIGPIILVYPFIQKYFVKGITIGSVKG</sequence>
<keyword evidence="9" id="KW-0762">Sugar transport</keyword>
<dbReference type="RefSeq" id="WP_110321380.1">
    <property type="nucleotide sequence ID" value="NZ_QJKD01000001.1"/>
</dbReference>
<evidence type="ECO:0000256" key="1">
    <source>
        <dbReference type="ARBA" id="ARBA00004651"/>
    </source>
</evidence>
<evidence type="ECO:0000259" key="8">
    <source>
        <dbReference type="PROSITE" id="PS50928"/>
    </source>
</evidence>
<comment type="caution">
    <text evidence="9">The sequence shown here is derived from an EMBL/GenBank/DDBJ whole genome shotgun (WGS) entry which is preliminary data.</text>
</comment>
<comment type="similarity">
    <text evidence="7">Belongs to the binding-protein-dependent transport system permease family.</text>
</comment>
<evidence type="ECO:0000256" key="2">
    <source>
        <dbReference type="ARBA" id="ARBA00022448"/>
    </source>
</evidence>
<keyword evidence="10" id="KW-1185">Reference proteome</keyword>
<keyword evidence="4 7" id="KW-0812">Transmembrane</keyword>
<feature type="transmembrane region" description="Helical" evidence="7">
    <location>
        <begin position="111"/>
        <end position="134"/>
    </location>
</feature>
<dbReference type="Proteomes" id="UP000248057">
    <property type="component" value="Unassembled WGS sequence"/>
</dbReference>
<evidence type="ECO:0000313" key="9">
    <source>
        <dbReference type="EMBL" id="PXX57092.1"/>
    </source>
</evidence>
<dbReference type="GO" id="GO:0005886">
    <property type="term" value="C:plasma membrane"/>
    <property type="evidence" value="ECO:0007669"/>
    <property type="project" value="UniProtKB-SubCell"/>
</dbReference>
<evidence type="ECO:0000256" key="5">
    <source>
        <dbReference type="ARBA" id="ARBA00022989"/>
    </source>
</evidence>
<feature type="transmembrane region" description="Helical" evidence="7">
    <location>
        <begin position="182"/>
        <end position="207"/>
    </location>
</feature>
<feature type="transmembrane region" description="Helical" evidence="7">
    <location>
        <begin position="256"/>
        <end position="275"/>
    </location>
</feature>
<evidence type="ECO:0000256" key="3">
    <source>
        <dbReference type="ARBA" id="ARBA00022475"/>
    </source>
</evidence>
<comment type="subcellular location">
    <subcellularLocation>
        <location evidence="1 7">Cell membrane</location>
        <topology evidence="1 7">Multi-pass membrane protein</topology>
    </subcellularLocation>
</comment>
<feature type="transmembrane region" description="Helical" evidence="7">
    <location>
        <begin position="12"/>
        <end position="33"/>
    </location>
</feature>
<dbReference type="InterPro" id="IPR035906">
    <property type="entry name" value="MetI-like_sf"/>
</dbReference>
<accession>A0A2V3YDC8</accession>
<reference evidence="9 10" key="1">
    <citation type="submission" date="2018-05" db="EMBL/GenBank/DDBJ databases">
        <title>Genomic Encyclopedia of Type Strains, Phase IV (KMG-IV): sequencing the most valuable type-strain genomes for metagenomic binning, comparative biology and taxonomic classification.</title>
        <authorList>
            <person name="Goeker M."/>
        </authorList>
    </citation>
    <scope>NUCLEOTIDE SEQUENCE [LARGE SCALE GENOMIC DNA]</scope>
    <source>
        <strain evidence="9 10">DSM 24995</strain>
    </source>
</reference>
<dbReference type="GeneID" id="86059745"/>
<dbReference type="Gene3D" id="1.10.3720.10">
    <property type="entry name" value="MetI-like"/>
    <property type="match status" value="1"/>
</dbReference>
<dbReference type="AlphaFoldDB" id="A0A2V3YDC8"/>
<dbReference type="CDD" id="cd06261">
    <property type="entry name" value="TM_PBP2"/>
    <property type="match status" value="1"/>
</dbReference>
<feature type="transmembrane region" description="Helical" evidence="7">
    <location>
        <begin position="140"/>
        <end position="161"/>
    </location>
</feature>
<evidence type="ECO:0000256" key="7">
    <source>
        <dbReference type="RuleBase" id="RU363032"/>
    </source>
</evidence>
<dbReference type="GO" id="GO:0055085">
    <property type="term" value="P:transmembrane transport"/>
    <property type="evidence" value="ECO:0007669"/>
    <property type="project" value="InterPro"/>
</dbReference>
<name>A0A2V3YDC8_9FIRM</name>
<evidence type="ECO:0000256" key="6">
    <source>
        <dbReference type="ARBA" id="ARBA00023136"/>
    </source>
</evidence>
<dbReference type="PROSITE" id="PS50928">
    <property type="entry name" value="ABC_TM1"/>
    <property type="match status" value="1"/>
</dbReference>
<evidence type="ECO:0000313" key="10">
    <source>
        <dbReference type="Proteomes" id="UP000248057"/>
    </source>
</evidence>
<evidence type="ECO:0000256" key="4">
    <source>
        <dbReference type="ARBA" id="ARBA00022692"/>
    </source>
</evidence>
<keyword evidence="6 7" id="KW-0472">Membrane</keyword>
<dbReference type="Pfam" id="PF00528">
    <property type="entry name" value="BPD_transp_1"/>
    <property type="match status" value="1"/>
</dbReference>
<proteinExistence type="inferred from homology"/>
<dbReference type="PANTHER" id="PTHR43744">
    <property type="entry name" value="ABC TRANSPORTER PERMEASE PROTEIN MG189-RELATED-RELATED"/>
    <property type="match status" value="1"/>
</dbReference>
<dbReference type="PANTHER" id="PTHR43744:SF9">
    <property type="entry name" value="POLYGALACTURONAN_RHAMNOGALACTURONAN TRANSPORT SYSTEM PERMEASE PROTEIN YTCP"/>
    <property type="match status" value="1"/>
</dbReference>
<protein>
    <submittedName>
        <fullName evidence="9">Multiple sugar transport system permease protein/putative aldouronate transport system permease protein</fullName>
    </submittedName>
</protein>
<gene>
    <name evidence="9" type="ORF">DFR60_101400</name>
</gene>
<feature type="transmembrane region" description="Helical" evidence="7">
    <location>
        <begin position="73"/>
        <end position="99"/>
    </location>
</feature>
<keyword evidence="5 7" id="KW-1133">Transmembrane helix</keyword>
<dbReference type="InterPro" id="IPR000515">
    <property type="entry name" value="MetI-like"/>
</dbReference>
<organism evidence="9 10">
    <name type="scientific">Hungatella effluvii</name>
    <dbReference type="NCBI Taxonomy" id="1096246"/>
    <lineage>
        <taxon>Bacteria</taxon>
        <taxon>Bacillati</taxon>
        <taxon>Bacillota</taxon>
        <taxon>Clostridia</taxon>
        <taxon>Lachnospirales</taxon>
        <taxon>Lachnospiraceae</taxon>
        <taxon>Hungatella</taxon>
    </lineage>
</organism>
<keyword evidence="2 7" id="KW-0813">Transport</keyword>
<dbReference type="EMBL" id="QJKD01000001">
    <property type="protein sequence ID" value="PXX57092.1"/>
    <property type="molecule type" value="Genomic_DNA"/>
</dbReference>
<dbReference type="SUPFAM" id="SSF161098">
    <property type="entry name" value="MetI-like"/>
    <property type="match status" value="1"/>
</dbReference>